<gene>
    <name evidence="2" type="ORF">R1sor_027216</name>
</gene>
<keyword evidence="1" id="KW-0175">Coiled coil</keyword>
<protein>
    <submittedName>
        <fullName evidence="2">Uncharacterized protein</fullName>
    </submittedName>
</protein>
<dbReference type="AlphaFoldDB" id="A0ABD3GDM0"/>
<evidence type="ECO:0000313" key="2">
    <source>
        <dbReference type="EMBL" id="KAL3677268.1"/>
    </source>
</evidence>
<proteinExistence type="predicted"/>
<reference evidence="2 3" key="1">
    <citation type="submission" date="2024-09" db="EMBL/GenBank/DDBJ databases">
        <title>Chromosome-scale assembly of Riccia sorocarpa.</title>
        <authorList>
            <person name="Paukszto L."/>
        </authorList>
    </citation>
    <scope>NUCLEOTIDE SEQUENCE [LARGE SCALE GENOMIC DNA]</scope>
    <source>
        <strain evidence="2">LP-2024</strain>
        <tissue evidence="2">Aerial parts of the thallus</tissue>
    </source>
</reference>
<sequence>MESSGVEFIRWEEKKMELIEQQAWQGDGRSGTSEMLINPGKSYFLELVADVVREVNQQVDKSNPPMKFALRVVLRNAFRTIPVKVIDSSSKFLDGLQQEPLNDVVGRNETGNEFPDSFASSIVRQAGGQKAQHSRAGSGSKTSFSLIVYPRSLVFTLQKLGQHDRPRRRVVARCIPTWKLKNRYEEALKERLNGSSEAEVVIRTIMQTSAEIFTEACRNARRMAITAMKKERAVAVRCYKNLVRSSKRKYLRELQLILVKEFRREPQKFWQRLKTQRVKPELQRSSLISYLEQLYHIPMAEGMPQAEGQVCTFSKTEVEDAIKGMRSGAAPDFNGLTEEFVGIDEDEGNRSPHEQANLAFTMGQQLTDQLQAWALYKGMQILSMEGYPTLLGHTLAEFKDLERENEDLRQELNQLKAETKSTNELQHQLDEVNELARKYKRKAKHQYKQRLLAEDTLDEEKYKGLEDLVLTNLEELREMVEPSSSVQDKEEEDLEEEAVIEEGLVVDLLKAAQDGVTAAQDLSLKAWEGITHEDEELNAKVTKIFMQRKEDKTVFLQNVPLEQEKSSSKKKKEIGITRKLFGNQNRMTPISQEVVQALQDHEVTLKEKPLLQEELIRIL</sequence>
<accession>A0ABD3GDM0</accession>
<feature type="coiled-coil region" evidence="1">
    <location>
        <begin position="391"/>
        <end position="442"/>
    </location>
</feature>
<dbReference type="EMBL" id="JBJQOH010000008">
    <property type="protein sequence ID" value="KAL3677268.1"/>
    <property type="molecule type" value="Genomic_DNA"/>
</dbReference>
<name>A0ABD3GDM0_9MARC</name>
<keyword evidence="3" id="KW-1185">Reference proteome</keyword>
<evidence type="ECO:0000313" key="3">
    <source>
        <dbReference type="Proteomes" id="UP001633002"/>
    </source>
</evidence>
<evidence type="ECO:0000256" key="1">
    <source>
        <dbReference type="SAM" id="Coils"/>
    </source>
</evidence>
<organism evidence="2 3">
    <name type="scientific">Riccia sorocarpa</name>
    <dbReference type="NCBI Taxonomy" id="122646"/>
    <lineage>
        <taxon>Eukaryota</taxon>
        <taxon>Viridiplantae</taxon>
        <taxon>Streptophyta</taxon>
        <taxon>Embryophyta</taxon>
        <taxon>Marchantiophyta</taxon>
        <taxon>Marchantiopsida</taxon>
        <taxon>Marchantiidae</taxon>
        <taxon>Marchantiales</taxon>
        <taxon>Ricciaceae</taxon>
        <taxon>Riccia</taxon>
    </lineage>
</organism>
<dbReference type="Proteomes" id="UP001633002">
    <property type="component" value="Unassembled WGS sequence"/>
</dbReference>
<comment type="caution">
    <text evidence="2">The sequence shown here is derived from an EMBL/GenBank/DDBJ whole genome shotgun (WGS) entry which is preliminary data.</text>
</comment>